<comment type="catalytic activity">
    <reaction evidence="6 7 8">
        <text>Hydrolysis of proteins to small peptides in the presence of ATP and magnesium. alpha-casein is the usual test substrate. In the absence of ATP, only oligopeptides shorter than five residues are hydrolyzed (such as succinyl-Leu-Tyr-|-NHMec, and Leu-Tyr-Leu-|-Tyr-Trp, in which cleavage of the -Tyr-|-Leu- and -Tyr-|-Trp bonds also occurs).</text>
        <dbReference type="EC" id="3.4.21.92"/>
    </reaction>
</comment>
<feature type="active site" description="Nucleophile" evidence="7">
    <location>
        <position position="170"/>
    </location>
</feature>
<comment type="similarity">
    <text evidence="1 7 9">Belongs to the peptidase S14 family.</text>
</comment>
<keyword evidence="4 7" id="KW-0378">Hydrolase</keyword>
<dbReference type="GO" id="GO:0005737">
    <property type="term" value="C:cytoplasm"/>
    <property type="evidence" value="ECO:0007669"/>
    <property type="project" value="UniProtKB-SubCell"/>
</dbReference>
<reference evidence="11" key="1">
    <citation type="submission" date="2016-01" db="EMBL/GenBank/DDBJ databases">
        <authorList>
            <person name="Husnik F."/>
        </authorList>
    </citation>
    <scope>NUCLEOTIDE SEQUENCE [LARGE SCALE GENOMIC DNA]</scope>
</reference>
<evidence type="ECO:0000256" key="8">
    <source>
        <dbReference type="PROSITE-ProRule" id="PRU10085"/>
    </source>
</evidence>
<evidence type="ECO:0000256" key="7">
    <source>
        <dbReference type="HAMAP-Rule" id="MF_00444"/>
    </source>
</evidence>
<evidence type="ECO:0000256" key="6">
    <source>
        <dbReference type="ARBA" id="ARBA00034021"/>
    </source>
</evidence>
<evidence type="ECO:0000256" key="3">
    <source>
        <dbReference type="ARBA" id="ARBA00022670"/>
    </source>
</evidence>
<dbReference type="EMBL" id="LN998829">
    <property type="protein sequence ID" value="CUX76381.1"/>
    <property type="molecule type" value="Genomic_DNA"/>
</dbReference>
<dbReference type="NCBIfam" id="NF001368">
    <property type="entry name" value="PRK00277.1"/>
    <property type="match status" value="1"/>
</dbReference>
<gene>
    <name evidence="7 10" type="primary">clpP</name>
    <name evidence="10" type="ORF">PMARG_TP00014</name>
</gene>
<dbReference type="GO" id="GO:0004176">
    <property type="term" value="F:ATP-dependent peptidase activity"/>
    <property type="evidence" value="ECO:0007669"/>
    <property type="project" value="InterPro"/>
</dbReference>
<dbReference type="PATRIC" id="fig|189385.7.peg.14"/>
<dbReference type="GO" id="GO:0009368">
    <property type="term" value="C:endopeptidase Clp complex"/>
    <property type="evidence" value="ECO:0007669"/>
    <property type="project" value="TreeGrafter"/>
</dbReference>
<evidence type="ECO:0000313" key="10">
    <source>
        <dbReference type="EMBL" id="CUX76381.1"/>
    </source>
</evidence>
<dbReference type="PANTHER" id="PTHR10381:SF70">
    <property type="entry name" value="ATP-DEPENDENT CLP PROTEASE PROTEOLYTIC SUBUNIT"/>
    <property type="match status" value="1"/>
</dbReference>
<comment type="subunit">
    <text evidence="7">Fourteen ClpP subunits assemble into 2 heptameric rings which stack back to back to give a disk-like structure with a central cavity, resembling the structure of eukaryotic proteasomes.</text>
</comment>
<name>A0A143WMQ4_TREPR</name>
<dbReference type="FunFam" id="3.90.226.10:FF:000001">
    <property type="entry name" value="ATP-dependent Clp protease proteolytic subunit"/>
    <property type="match status" value="1"/>
</dbReference>
<organism evidence="10 11">
    <name type="scientific">Tremblaya princeps</name>
    <dbReference type="NCBI Taxonomy" id="189385"/>
    <lineage>
        <taxon>Bacteria</taxon>
        <taxon>Pseudomonadati</taxon>
        <taxon>Pseudomonadota</taxon>
        <taxon>Betaproteobacteria</taxon>
        <taxon>Candidatus Tremblayella</taxon>
    </lineage>
</organism>
<comment type="function">
    <text evidence="7">Cleaves peptides in various proteins in a process that requires ATP hydrolysis. Has a chymotrypsin-like activity. Plays a major role in the degradation of misfolded proteins.</text>
</comment>
<dbReference type="SUPFAM" id="SSF52096">
    <property type="entry name" value="ClpP/crotonase"/>
    <property type="match status" value="1"/>
</dbReference>
<dbReference type="Proteomes" id="UP000075222">
    <property type="component" value="Chromosome I"/>
</dbReference>
<keyword evidence="5 7" id="KW-0720">Serine protease</keyword>
<evidence type="ECO:0000313" key="11">
    <source>
        <dbReference type="Proteomes" id="UP000075222"/>
    </source>
</evidence>
<dbReference type="NCBIfam" id="NF009205">
    <property type="entry name" value="PRK12553.1"/>
    <property type="match status" value="1"/>
</dbReference>
<evidence type="ECO:0000256" key="5">
    <source>
        <dbReference type="ARBA" id="ARBA00022825"/>
    </source>
</evidence>
<dbReference type="InterPro" id="IPR029045">
    <property type="entry name" value="ClpP/crotonase-like_dom_sf"/>
</dbReference>
<feature type="active site" evidence="8">
    <location>
        <position position="170"/>
    </location>
</feature>
<dbReference type="GO" id="GO:0051117">
    <property type="term" value="F:ATPase binding"/>
    <property type="evidence" value="ECO:0007669"/>
    <property type="project" value="TreeGrafter"/>
</dbReference>
<dbReference type="Gene3D" id="3.90.226.10">
    <property type="entry name" value="2-enoyl-CoA Hydratase, Chain A, domain 1"/>
    <property type="match status" value="1"/>
</dbReference>
<keyword evidence="2 7" id="KW-0963">Cytoplasm</keyword>
<evidence type="ECO:0000256" key="4">
    <source>
        <dbReference type="ARBA" id="ARBA00022801"/>
    </source>
</evidence>
<dbReference type="AlphaFoldDB" id="A0A143WMQ4"/>
<dbReference type="PROSITE" id="PS00381">
    <property type="entry name" value="CLP_PROTEASE_SER"/>
    <property type="match status" value="1"/>
</dbReference>
<protein>
    <recommendedName>
        <fullName evidence="7 9">ATP-dependent Clp protease proteolytic subunit</fullName>
        <ecNumber evidence="7">3.4.21.92</ecNumber>
    </recommendedName>
    <alternativeName>
        <fullName evidence="7">Endopeptidase Clp</fullName>
    </alternativeName>
</protein>
<dbReference type="GO" id="GO:0004252">
    <property type="term" value="F:serine-type endopeptidase activity"/>
    <property type="evidence" value="ECO:0007669"/>
    <property type="project" value="UniProtKB-UniRule"/>
</dbReference>
<comment type="subcellular location">
    <subcellularLocation>
        <location evidence="7">Cytoplasm</location>
    </subcellularLocation>
</comment>
<dbReference type="Pfam" id="PF00574">
    <property type="entry name" value="CLP_protease"/>
    <property type="match status" value="1"/>
</dbReference>
<proteinExistence type="inferred from homology"/>
<dbReference type="EC" id="3.4.21.92" evidence="7"/>
<dbReference type="GO" id="GO:0006515">
    <property type="term" value="P:protein quality control for misfolded or incompletely synthesized proteins"/>
    <property type="evidence" value="ECO:0007669"/>
    <property type="project" value="TreeGrafter"/>
</dbReference>
<dbReference type="HAMAP" id="MF_00444">
    <property type="entry name" value="ClpP"/>
    <property type="match status" value="1"/>
</dbReference>
<dbReference type="InterPro" id="IPR023562">
    <property type="entry name" value="ClpP/TepA"/>
</dbReference>
<dbReference type="InterPro" id="IPR018215">
    <property type="entry name" value="ClpP_Ser_AS"/>
</dbReference>
<accession>A0A143WMQ4</accession>
<evidence type="ECO:0000256" key="2">
    <source>
        <dbReference type="ARBA" id="ARBA00022490"/>
    </source>
</evidence>
<dbReference type="InterPro" id="IPR001907">
    <property type="entry name" value="ClpP"/>
</dbReference>
<dbReference type="PRINTS" id="PR00127">
    <property type="entry name" value="CLPPROTEASEP"/>
</dbReference>
<sequence>MRSSRQCIRTLRRSRGLVVLTMQLKVRCMSCADARGCAQRRGHMPGKGDGDALWRQPRPLPPTQMGLAMITRSITIPIVTDSTRSGERSVDIFSRLLKERIIFLTGEINDNLSSVVVAQLLLLESEDPSRDIHLYINSPGGFISSGMCIYDTMRHVRPCVSTLCVGRAASMAAFLLAGGARGKRYALSNSRIMIHQPLGGMQGQASDIEIHAREILTQKEHLNQLLAINTGQSVSRITTDTDRDYFMSSHEARAYGIVDFVLGG</sequence>
<feature type="active site" evidence="7">
    <location>
        <position position="195"/>
    </location>
</feature>
<dbReference type="CDD" id="cd07017">
    <property type="entry name" value="S14_ClpP_2"/>
    <property type="match status" value="1"/>
</dbReference>
<evidence type="ECO:0000256" key="9">
    <source>
        <dbReference type="RuleBase" id="RU003567"/>
    </source>
</evidence>
<dbReference type="PANTHER" id="PTHR10381">
    <property type="entry name" value="ATP-DEPENDENT CLP PROTEASE PROTEOLYTIC SUBUNIT"/>
    <property type="match status" value="1"/>
</dbReference>
<evidence type="ECO:0000256" key="1">
    <source>
        <dbReference type="ARBA" id="ARBA00007039"/>
    </source>
</evidence>
<keyword evidence="3 7" id="KW-0645">Protease</keyword>